<dbReference type="EMBL" id="NBIM01000001">
    <property type="protein sequence ID" value="OXY82572.1"/>
    <property type="molecule type" value="Genomic_DNA"/>
</dbReference>
<evidence type="ECO:0000313" key="2">
    <source>
        <dbReference type="Proteomes" id="UP000242757"/>
    </source>
</evidence>
<dbReference type="Proteomes" id="UP000242757">
    <property type="component" value="Unassembled WGS sequence"/>
</dbReference>
<accession>A0A233RGQ3</accession>
<organism evidence="1 2">
    <name type="scientific">Oceanimonas doudoroffii</name>
    <dbReference type="NCBI Taxonomy" id="84158"/>
    <lineage>
        <taxon>Bacteria</taxon>
        <taxon>Pseudomonadati</taxon>
        <taxon>Pseudomonadota</taxon>
        <taxon>Gammaproteobacteria</taxon>
        <taxon>Aeromonadales</taxon>
        <taxon>Aeromonadaceae</taxon>
        <taxon>Oceanimonas</taxon>
    </lineage>
</organism>
<evidence type="ECO:0008006" key="3">
    <source>
        <dbReference type="Google" id="ProtNLM"/>
    </source>
</evidence>
<gene>
    <name evidence="1" type="ORF">B6S08_03360</name>
</gene>
<dbReference type="PANTHER" id="PTHR39337">
    <property type="entry name" value="BLR5642 PROTEIN"/>
    <property type="match status" value="1"/>
</dbReference>
<dbReference type="PANTHER" id="PTHR39337:SF1">
    <property type="entry name" value="BLR5642 PROTEIN"/>
    <property type="match status" value="1"/>
</dbReference>
<proteinExistence type="predicted"/>
<reference evidence="1 2" key="1">
    <citation type="submission" date="2017-08" db="EMBL/GenBank/DDBJ databases">
        <title>A Genome Sequence of Oceanimonas doudoroffii ATCC 27123T.</title>
        <authorList>
            <person name="Brennan M.A."/>
            <person name="Maclea K.S."/>
            <person name="Mcclelland W.D."/>
            <person name="Trachtenberg A.M."/>
        </authorList>
    </citation>
    <scope>NUCLEOTIDE SEQUENCE [LARGE SCALE GENOMIC DNA]</scope>
    <source>
        <strain evidence="1 2">ATCC 27123</strain>
    </source>
</reference>
<protein>
    <recommendedName>
        <fullName evidence="3">DUF488 domain-containing protein</fullName>
    </recommendedName>
</protein>
<dbReference type="Pfam" id="PF04343">
    <property type="entry name" value="DUF488"/>
    <property type="match status" value="1"/>
</dbReference>
<dbReference type="RefSeq" id="WP_094199353.1">
    <property type="nucleotide sequence ID" value="NZ_NBIM01000001.1"/>
</dbReference>
<dbReference type="InterPro" id="IPR007438">
    <property type="entry name" value="DUF488"/>
</dbReference>
<name>A0A233RGQ3_9GAMM</name>
<sequence length="146" mass="17063">MDIYTIGFTQKNAEKFFKFLRVSGVKTLVDVRLNNVSQLAGFAKKDDLKFFLKELCGAEYIHSPELAPTKDILNAYKKGEMPWNVYEDKFLNLMAQRNIEKSIKSELLDHGCLLCSEHEPHFCHRRLVVEYLNEHSNLNLKVKHLY</sequence>
<evidence type="ECO:0000313" key="1">
    <source>
        <dbReference type="EMBL" id="OXY82572.1"/>
    </source>
</evidence>
<dbReference type="AlphaFoldDB" id="A0A233RGQ3"/>
<comment type="caution">
    <text evidence="1">The sequence shown here is derived from an EMBL/GenBank/DDBJ whole genome shotgun (WGS) entry which is preliminary data.</text>
</comment>
<keyword evidence="2" id="KW-1185">Reference proteome</keyword>
<dbReference type="OrthoDB" id="9789109at2"/>